<keyword evidence="5 8" id="KW-0648">Protein biosynthesis</keyword>
<dbReference type="InterPro" id="IPR000120">
    <property type="entry name" value="Amidase"/>
</dbReference>
<dbReference type="NCBIfam" id="TIGR00132">
    <property type="entry name" value="gatA"/>
    <property type="match status" value="1"/>
</dbReference>
<feature type="domain" description="Amidase" evidence="9">
    <location>
        <begin position="24"/>
        <end position="463"/>
    </location>
</feature>
<dbReference type="EMBL" id="NIQC01000002">
    <property type="protein sequence ID" value="OWZ84733.1"/>
    <property type="molecule type" value="Genomic_DNA"/>
</dbReference>
<dbReference type="EC" id="6.3.5.7" evidence="8"/>
<evidence type="ECO:0000256" key="1">
    <source>
        <dbReference type="ARBA" id="ARBA00008069"/>
    </source>
</evidence>
<organism evidence="10 11">
    <name type="scientific">Natranaerobius trueperi</name>
    <dbReference type="NCBI Taxonomy" id="759412"/>
    <lineage>
        <taxon>Bacteria</taxon>
        <taxon>Bacillati</taxon>
        <taxon>Bacillota</taxon>
        <taxon>Clostridia</taxon>
        <taxon>Natranaerobiales</taxon>
        <taxon>Natranaerobiaceae</taxon>
        <taxon>Natranaerobius</taxon>
    </lineage>
</organism>
<reference evidence="10 11" key="1">
    <citation type="submission" date="2017-06" db="EMBL/GenBank/DDBJ databases">
        <title>Draft Genome Sequence of Natranaerobius trueperi halophilic, alkalithermophilic bacteria from soda lakes.</title>
        <authorList>
            <person name="Zhao B."/>
        </authorList>
    </citation>
    <scope>NUCLEOTIDE SEQUENCE [LARGE SCALE GENOMIC DNA]</scope>
    <source>
        <strain evidence="10 11">DSM 18760</strain>
    </source>
</reference>
<comment type="function">
    <text evidence="6 8">Allows the formation of correctly charged Gln-tRNA(Gln) through the transamidation of misacylated Glu-tRNA(Gln) in organisms which lack glutaminyl-tRNA synthetase. The reaction takes place in the presence of glutamine and ATP through an activated gamma-phospho-Glu-tRNA(Gln).</text>
</comment>
<dbReference type="RefSeq" id="WP_089022537.1">
    <property type="nucleotide sequence ID" value="NZ_NIQC01000002.1"/>
</dbReference>
<dbReference type="InterPro" id="IPR023631">
    <property type="entry name" value="Amidase_dom"/>
</dbReference>
<comment type="catalytic activity">
    <reaction evidence="7 8">
        <text>L-glutamyl-tRNA(Gln) + L-glutamine + ATP + H2O = L-glutaminyl-tRNA(Gln) + L-glutamate + ADP + phosphate + H(+)</text>
        <dbReference type="Rhea" id="RHEA:17521"/>
        <dbReference type="Rhea" id="RHEA-COMP:9681"/>
        <dbReference type="Rhea" id="RHEA-COMP:9684"/>
        <dbReference type="ChEBI" id="CHEBI:15377"/>
        <dbReference type="ChEBI" id="CHEBI:15378"/>
        <dbReference type="ChEBI" id="CHEBI:29985"/>
        <dbReference type="ChEBI" id="CHEBI:30616"/>
        <dbReference type="ChEBI" id="CHEBI:43474"/>
        <dbReference type="ChEBI" id="CHEBI:58359"/>
        <dbReference type="ChEBI" id="CHEBI:78520"/>
        <dbReference type="ChEBI" id="CHEBI:78521"/>
        <dbReference type="ChEBI" id="CHEBI:456216"/>
        <dbReference type="EC" id="6.3.5.7"/>
    </reaction>
</comment>
<protein>
    <recommendedName>
        <fullName evidence="8">Glutamyl-tRNA(Gln) amidotransferase subunit A</fullName>
        <shortName evidence="8">Glu-ADT subunit A</shortName>
        <ecNumber evidence="8">6.3.5.7</ecNumber>
    </recommendedName>
</protein>
<evidence type="ECO:0000256" key="4">
    <source>
        <dbReference type="ARBA" id="ARBA00022840"/>
    </source>
</evidence>
<comment type="caution">
    <text evidence="10">The sequence shown here is derived from an EMBL/GenBank/DDBJ whole genome shotgun (WGS) entry which is preliminary data.</text>
</comment>
<keyword evidence="10" id="KW-0808">Transferase</keyword>
<proteinExistence type="inferred from homology"/>
<evidence type="ECO:0000256" key="7">
    <source>
        <dbReference type="ARBA" id="ARBA00047407"/>
    </source>
</evidence>
<dbReference type="InterPro" id="IPR036928">
    <property type="entry name" value="AS_sf"/>
</dbReference>
<dbReference type="PIRSF" id="PIRSF001221">
    <property type="entry name" value="Amidase_fungi"/>
    <property type="match status" value="1"/>
</dbReference>
<evidence type="ECO:0000313" key="11">
    <source>
        <dbReference type="Proteomes" id="UP000214588"/>
    </source>
</evidence>
<evidence type="ECO:0000256" key="6">
    <source>
        <dbReference type="ARBA" id="ARBA00025295"/>
    </source>
</evidence>
<evidence type="ECO:0000256" key="3">
    <source>
        <dbReference type="ARBA" id="ARBA00022741"/>
    </source>
</evidence>
<dbReference type="InterPro" id="IPR004412">
    <property type="entry name" value="GatA"/>
</dbReference>
<dbReference type="PANTHER" id="PTHR11895:SF151">
    <property type="entry name" value="GLUTAMYL-TRNA(GLN) AMIDOTRANSFERASE SUBUNIT A"/>
    <property type="match status" value="1"/>
</dbReference>
<evidence type="ECO:0000259" key="9">
    <source>
        <dbReference type="Pfam" id="PF01425"/>
    </source>
</evidence>
<dbReference type="GO" id="GO:0030956">
    <property type="term" value="C:glutamyl-tRNA(Gln) amidotransferase complex"/>
    <property type="evidence" value="ECO:0007669"/>
    <property type="project" value="InterPro"/>
</dbReference>
<dbReference type="Pfam" id="PF01425">
    <property type="entry name" value="Amidase"/>
    <property type="match status" value="1"/>
</dbReference>
<evidence type="ECO:0000313" key="10">
    <source>
        <dbReference type="EMBL" id="OWZ84733.1"/>
    </source>
</evidence>
<feature type="active site" description="Charge relay system" evidence="8">
    <location>
        <position position="79"/>
    </location>
</feature>
<dbReference type="GO" id="GO:0050567">
    <property type="term" value="F:glutaminyl-tRNA synthase (glutamine-hydrolyzing) activity"/>
    <property type="evidence" value="ECO:0007669"/>
    <property type="project" value="UniProtKB-UniRule"/>
</dbReference>
<keyword evidence="11" id="KW-1185">Reference proteome</keyword>
<dbReference type="PANTHER" id="PTHR11895">
    <property type="entry name" value="TRANSAMIDASE"/>
    <property type="match status" value="1"/>
</dbReference>
<comment type="subunit">
    <text evidence="8">Heterotrimer of A, B and C subunits.</text>
</comment>
<evidence type="ECO:0000256" key="2">
    <source>
        <dbReference type="ARBA" id="ARBA00022598"/>
    </source>
</evidence>
<dbReference type="HAMAP" id="MF_00120">
    <property type="entry name" value="GatA"/>
    <property type="match status" value="1"/>
</dbReference>
<comment type="similarity">
    <text evidence="1 8">Belongs to the amidase family. GatA subfamily.</text>
</comment>
<accession>A0A226C0F0</accession>
<sequence length="487" mass="52813">MKLYQLTLQEAKKGLEQGEFTSEELVSSVFERIEETDSDIKAFVTLTKEKALEKAREIDKKRKNGEKVGPLAGIPVAIKDNMCTEEVLTTCSSKILENYVPPYNATVVNKLSEAGAIMVGKTNMDEFAMGSSTENSAFYTTKNPWDLKKVPGGSSGGSSASVATAQVPLALGSDTGGSIRQPASFCGVVGMKPTYGRVSRYGLVAFASSLDQIGPFTRTVADTAEVLDVISGNDPMDSTSVDLEVPKHTDYLDKDISELKIGLPKEYFELVDDEVRTLVNSGIDKLRDDGSEFSEVSLPTTEQALNAYYLIAPAEASSNLARYDGVRYGNRFATSDLKTMYTESRKEGLGDEVKRRIMLGTYALSAGYHDALYLKALKVRSLIKEEFDKVFSECDVLIAPTTPTPSFEEGANDDDPLTMYKNDICTAPINLAGLPAVSIPCGFIEGLPIGIQVIGKPFDEGTVIQVADRLEKLLQVTPKTPQQGSNS</sequence>
<evidence type="ECO:0000256" key="8">
    <source>
        <dbReference type="HAMAP-Rule" id="MF_00120"/>
    </source>
</evidence>
<gene>
    <name evidence="8" type="primary">gatA</name>
    <name evidence="10" type="ORF">CDO51_01555</name>
</gene>
<keyword evidence="4 8" id="KW-0067">ATP-binding</keyword>
<keyword evidence="2 8" id="KW-0436">Ligase</keyword>
<dbReference type="InterPro" id="IPR020556">
    <property type="entry name" value="Amidase_CS"/>
</dbReference>
<dbReference type="OrthoDB" id="9811471at2"/>
<dbReference type="AlphaFoldDB" id="A0A226C0F0"/>
<dbReference type="SUPFAM" id="SSF75304">
    <property type="entry name" value="Amidase signature (AS) enzymes"/>
    <property type="match status" value="1"/>
</dbReference>
<dbReference type="GO" id="GO:0006412">
    <property type="term" value="P:translation"/>
    <property type="evidence" value="ECO:0007669"/>
    <property type="project" value="UniProtKB-UniRule"/>
</dbReference>
<evidence type="ECO:0000256" key="5">
    <source>
        <dbReference type="ARBA" id="ARBA00022917"/>
    </source>
</evidence>
<dbReference type="GO" id="GO:0005524">
    <property type="term" value="F:ATP binding"/>
    <property type="evidence" value="ECO:0007669"/>
    <property type="project" value="UniProtKB-KW"/>
</dbReference>
<dbReference type="Gene3D" id="3.90.1300.10">
    <property type="entry name" value="Amidase signature (AS) domain"/>
    <property type="match status" value="1"/>
</dbReference>
<dbReference type="PROSITE" id="PS00571">
    <property type="entry name" value="AMIDASES"/>
    <property type="match status" value="1"/>
</dbReference>
<dbReference type="GO" id="GO:0016740">
    <property type="term" value="F:transferase activity"/>
    <property type="evidence" value="ECO:0007669"/>
    <property type="project" value="UniProtKB-KW"/>
</dbReference>
<feature type="active site" description="Acyl-ester intermediate" evidence="8">
    <location>
        <position position="178"/>
    </location>
</feature>
<keyword evidence="3 8" id="KW-0547">Nucleotide-binding</keyword>
<dbReference type="Proteomes" id="UP000214588">
    <property type="component" value="Unassembled WGS sequence"/>
</dbReference>
<feature type="active site" description="Charge relay system" evidence="8">
    <location>
        <position position="154"/>
    </location>
</feature>
<name>A0A226C0F0_9FIRM</name>